<sequence>MGSVHGFPAGDPADITIGARIKRWRDKRGMDQDQLAALLHLTGPEMRLVEAGRRHLNLAEVDAATRALHLPIWALTTGTPSC</sequence>
<evidence type="ECO:0000313" key="2">
    <source>
        <dbReference type="EMBL" id="GAA0399500.1"/>
    </source>
</evidence>
<dbReference type="SUPFAM" id="SSF47413">
    <property type="entry name" value="lambda repressor-like DNA-binding domains"/>
    <property type="match status" value="1"/>
</dbReference>
<dbReference type="Pfam" id="PF13560">
    <property type="entry name" value="HTH_31"/>
    <property type="match status" value="1"/>
</dbReference>
<dbReference type="RefSeq" id="WP_167179447.1">
    <property type="nucleotide sequence ID" value="NZ_BAAAEJ010000010.1"/>
</dbReference>
<evidence type="ECO:0000259" key="1">
    <source>
        <dbReference type="PROSITE" id="PS50943"/>
    </source>
</evidence>
<gene>
    <name evidence="2" type="ORF">GCM10009093_27510</name>
</gene>
<feature type="domain" description="HTH cro/C1-type" evidence="1">
    <location>
        <begin position="21"/>
        <end position="75"/>
    </location>
</feature>
<dbReference type="InterPro" id="IPR001387">
    <property type="entry name" value="Cro/C1-type_HTH"/>
</dbReference>
<dbReference type="Gene3D" id="1.10.260.40">
    <property type="entry name" value="lambda repressor-like DNA-binding domains"/>
    <property type="match status" value="1"/>
</dbReference>
<dbReference type="InterPro" id="IPR010982">
    <property type="entry name" value="Lambda_DNA-bd_dom_sf"/>
</dbReference>
<dbReference type="EMBL" id="BAAAEJ010000010">
    <property type="protein sequence ID" value="GAA0399500.1"/>
    <property type="molecule type" value="Genomic_DNA"/>
</dbReference>
<dbReference type="SMART" id="SM00530">
    <property type="entry name" value="HTH_XRE"/>
    <property type="match status" value="1"/>
</dbReference>
<proteinExistence type="predicted"/>
<accession>A0ABN0YLF1</accession>
<reference evidence="2 3" key="1">
    <citation type="journal article" date="2019" name="Int. J. Syst. Evol. Microbiol.">
        <title>The Global Catalogue of Microorganisms (GCM) 10K type strain sequencing project: providing services to taxonomists for standard genome sequencing and annotation.</title>
        <authorList>
            <consortium name="The Broad Institute Genomics Platform"/>
            <consortium name="The Broad Institute Genome Sequencing Center for Infectious Disease"/>
            <person name="Wu L."/>
            <person name="Ma J."/>
        </authorList>
    </citation>
    <scope>NUCLEOTIDE SEQUENCE [LARGE SCALE GENOMIC DNA]</scope>
    <source>
        <strain evidence="2 3">JCM 13476</strain>
    </source>
</reference>
<keyword evidence="3" id="KW-1185">Reference proteome</keyword>
<dbReference type="CDD" id="cd00093">
    <property type="entry name" value="HTH_XRE"/>
    <property type="match status" value="1"/>
</dbReference>
<evidence type="ECO:0000313" key="3">
    <source>
        <dbReference type="Proteomes" id="UP001500791"/>
    </source>
</evidence>
<dbReference type="Proteomes" id="UP001500791">
    <property type="component" value="Unassembled WGS sequence"/>
</dbReference>
<protein>
    <recommendedName>
        <fullName evidence="1">HTH cro/C1-type domain-containing protein</fullName>
    </recommendedName>
</protein>
<organism evidence="2 3">
    <name type="scientific">Brevundimonas terrae</name>
    <dbReference type="NCBI Taxonomy" id="363631"/>
    <lineage>
        <taxon>Bacteria</taxon>
        <taxon>Pseudomonadati</taxon>
        <taxon>Pseudomonadota</taxon>
        <taxon>Alphaproteobacteria</taxon>
        <taxon>Caulobacterales</taxon>
        <taxon>Caulobacteraceae</taxon>
        <taxon>Brevundimonas</taxon>
    </lineage>
</organism>
<dbReference type="PROSITE" id="PS50943">
    <property type="entry name" value="HTH_CROC1"/>
    <property type="match status" value="1"/>
</dbReference>
<name>A0ABN0YLF1_9CAUL</name>
<comment type="caution">
    <text evidence="2">The sequence shown here is derived from an EMBL/GenBank/DDBJ whole genome shotgun (WGS) entry which is preliminary data.</text>
</comment>